<feature type="region of interest" description="Disordered" evidence="3">
    <location>
        <begin position="656"/>
        <end position="774"/>
    </location>
</feature>
<dbReference type="Proteomes" id="UP000799537">
    <property type="component" value="Unassembled WGS sequence"/>
</dbReference>
<keyword evidence="2" id="KW-1015">Disulfide bond</keyword>
<proteinExistence type="predicted"/>
<feature type="compositionally biased region" description="Low complexity" evidence="3">
    <location>
        <begin position="380"/>
        <end position="398"/>
    </location>
</feature>
<evidence type="ECO:0000256" key="4">
    <source>
        <dbReference type="SAM" id="SignalP"/>
    </source>
</evidence>
<dbReference type="GeneID" id="54566907"/>
<evidence type="ECO:0000256" key="1">
    <source>
        <dbReference type="ARBA" id="ARBA00022737"/>
    </source>
</evidence>
<reference evidence="6" key="1">
    <citation type="journal article" date="2020" name="Stud. Mycol.">
        <title>101 Dothideomycetes genomes: a test case for predicting lifestyles and emergence of pathogens.</title>
        <authorList>
            <person name="Haridas S."/>
            <person name="Albert R."/>
            <person name="Binder M."/>
            <person name="Bloem J."/>
            <person name="Labutti K."/>
            <person name="Salamov A."/>
            <person name="Andreopoulos B."/>
            <person name="Baker S."/>
            <person name="Barry K."/>
            <person name="Bills G."/>
            <person name="Bluhm B."/>
            <person name="Cannon C."/>
            <person name="Castanera R."/>
            <person name="Culley D."/>
            <person name="Daum C."/>
            <person name="Ezra D."/>
            <person name="Gonzalez J."/>
            <person name="Henrissat B."/>
            <person name="Kuo A."/>
            <person name="Liang C."/>
            <person name="Lipzen A."/>
            <person name="Lutzoni F."/>
            <person name="Magnuson J."/>
            <person name="Mondo S."/>
            <person name="Nolan M."/>
            <person name="Ohm R."/>
            <person name="Pangilinan J."/>
            <person name="Park H.-J."/>
            <person name="Ramirez L."/>
            <person name="Alfaro M."/>
            <person name="Sun H."/>
            <person name="Tritt A."/>
            <person name="Yoshinaga Y."/>
            <person name="Zwiers L.-H."/>
            <person name="Turgeon B."/>
            <person name="Goodwin S."/>
            <person name="Spatafora J."/>
            <person name="Crous P."/>
            <person name="Grigoriev I."/>
        </authorList>
    </citation>
    <scope>NUCLEOTIDE SEQUENCE</scope>
    <source>
        <strain evidence="6">ATCC 36951</strain>
    </source>
</reference>
<evidence type="ECO:0000313" key="6">
    <source>
        <dbReference type="EMBL" id="KAF2163575.1"/>
    </source>
</evidence>
<dbReference type="RefSeq" id="XP_033664464.1">
    <property type="nucleotide sequence ID" value="XM_033813635.1"/>
</dbReference>
<evidence type="ECO:0000259" key="5">
    <source>
        <dbReference type="PROSITE" id="PS50948"/>
    </source>
</evidence>
<feature type="region of interest" description="Disordered" evidence="3">
    <location>
        <begin position="369"/>
        <end position="398"/>
    </location>
</feature>
<protein>
    <recommendedName>
        <fullName evidence="5">Apple domain-containing protein</fullName>
    </recommendedName>
</protein>
<dbReference type="SMART" id="SM00223">
    <property type="entry name" value="APPLE"/>
    <property type="match status" value="2"/>
</dbReference>
<dbReference type="PANTHER" id="PTHR33946">
    <property type="match status" value="1"/>
</dbReference>
<dbReference type="PROSITE" id="PS50948">
    <property type="entry name" value="PAN"/>
    <property type="match status" value="1"/>
</dbReference>
<gene>
    <name evidence="6" type="ORF">M409DRAFT_57458</name>
</gene>
<dbReference type="Gene3D" id="3.50.4.10">
    <property type="entry name" value="Hepatocyte Growth Factor"/>
    <property type="match status" value="3"/>
</dbReference>
<keyword evidence="1" id="KW-0677">Repeat</keyword>
<feature type="compositionally biased region" description="Low complexity" evidence="3">
    <location>
        <begin position="656"/>
        <end position="700"/>
    </location>
</feature>
<evidence type="ECO:0000256" key="3">
    <source>
        <dbReference type="SAM" id="MobiDB-lite"/>
    </source>
</evidence>
<sequence>MSLPKSVLVSLLAAFVADAAPQIGVPKPPVDPLVKTIFTNLPSSLPTDVKTSSAIIDGATRAIIIPATLPTTTPQVVQDASKTAANVVQTVTAFLADPVPSKTVNLSASASIATTASVSPPPIINNASVPVLSGTQTVGVTSIGDQATKVIESLIATASPPGPGAVVHDAALSTCGILGAEYNDGDQITSGDNTYTVHCSQDNGQGAFAIQFVAWGGFNACPAACDNTPGCTGFTFVGEETGFCYLKSAEGTSASSRAPSSSPTSSASGTPSSSTSSAPSSSPTSSTGQSCSQLGKTYVDSKNQTYTIACKTDLPGNDIGAVQASSFTECFDACAKKDGCVAFSFLGGSGSDPCYLKNSAVASASNPNNADSAYLPSARPSQTSQAGQSPSSSGSSSAAPTAIAAGSCEALAKGSGPSQFTDEFGSLYKITCKHDIPGGNLKAVTSPTFQDCFAQCDQTLNCVGFSWLNGYCYLKTFQQNSISESPADVAVKVRAGPGVPGTVTGGVGNSCATITMPQISATSVVPTPLVSAGASCKQLPPQVGLYKVTCGYDANGGDLSLAQANSFSACVPLCDTMPKCIGFACVGGSGAGICYFKQEHKPEGANSAVDIAFKPSVDATSAIATPTGLVTSVITAVPSVSTTILNGGGGIPFTNAPSSSKASTSSSSASSPASSSTSTSTSTKSSSTTAAQTRAPSTATIEPTRPVVPIWPIIVDPDAKPEPTTTKKKAEKPKETPKPKKPVPSTTTGDGVFEPSMTPKAPLLNPGWPIPDQNDWGSSCDELLEKNPFKLVTEVIRGRQSLGEFYVQTPLGENSAAPNNPGHGAKTAVVGRNVVHAASFAWARGDTLAMINNVDSVTRCYHPGFSLMPPKVGFGEVSFIPQWGSEGASLSRHTGISFDLHGAHEFGGWRVCEGDQQLKWIVAGESLDEGRCAEVMLKPEGMCEGENWVEG</sequence>
<dbReference type="EMBL" id="ML993608">
    <property type="protein sequence ID" value="KAF2163575.1"/>
    <property type="molecule type" value="Genomic_DNA"/>
</dbReference>
<feature type="signal peptide" evidence="4">
    <location>
        <begin position="1"/>
        <end position="19"/>
    </location>
</feature>
<feature type="region of interest" description="Disordered" evidence="3">
    <location>
        <begin position="253"/>
        <end position="290"/>
    </location>
</feature>
<dbReference type="InterPro" id="IPR000177">
    <property type="entry name" value="Apple"/>
</dbReference>
<dbReference type="AlphaFoldDB" id="A0A6A6C972"/>
<dbReference type="PANTHER" id="PTHR33946:SF4">
    <property type="entry name" value="COAGULATION FACTOR XI"/>
    <property type="match status" value="1"/>
</dbReference>
<dbReference type="OrthoDB" id="160645at2759"/>
<evidence type="ECO:0000256" key="2">
    <source>
        <dbReference type="ARBA" id="ARBA00023157"/>
    </source>
</evidence>
<feature type="chain" id="PRO_5025495371" description="Apple domain-containing protein" evidence="4">
    <location>
        <begin position="20"/>
        <end position="951"/>
    </location>
</feature>
<name>A0A6A6C972_ZASCE</name>
<feature type="compositionally biased region" description="Low complexity" evidence="3">
    <location>
        <begin position="253"/>
        <end position="287"/>
    </location>
</feature>
<accession>A0A6A6C972</accession>
<dbReference type="InterPro" id="IPR003609">
    <property type="entry name" value="Pan_app"/>
</dbReference>
<dbReference type="Pfam" id="PF14295">
    <property type="entry name" value="PAN_4"/>
    <property type="match status" value="4"/>
</dbReference>
<dbReference type="GO" id="GO:0006508">
    <property type="term" value="P:proteolysis"/>
    <property type="evidence" value="ECO:0007669"/>
    <property type="project" value="InterPro"/>
</dbReference>
<evidence type="ECO:0000313" key="7">
    <source>
        <dbReference type="Proteomes" id="UP000799537"/>
    </source>
</evidence>
<keyword evidence="4" id="KW-0732">Signal</keyword>
<dbReference type="GO" id="GO:0005576">
    <property type="term" value="C:extracellular region"/>
    <property type="evidence" value="ECO:0007669"/>
    <property type="project" value="InterPro"/>
</dbReference>
<organism evidence="6 7">
    <name type="scientific">Zasmidium cellare ATCC 36951</name>
    <dbReference type="NCBI Taxonomy" id="1080233"/>
    <lineage>
        <taxon>Eukaryota</taxon>
        <taxon>Fungi</taxon>
        <taxon>Dikarya</taxon>
        <taxon>Ascomycota</taxon>
        <taxon>Pezizomycotina</taxon>
        <taxon>Dothideomycetes</taxon>
        <taxon>Dothideomycetidae</taxon>
        <taxon>Mycosphaerellales</taxon>
        <taxon>Mycosphaerellaceae</taxon>
        <taxon>Zasmidium</taxon>
    </lineage>
</organism>
<feature type="domain" description="Apple" evidence="5">
    <location>
        <begin position="291"/>
        <end position="378"/>
    </location>
</feature>
<keyword evidence="7" id="KW-1185">Reference proteome</keyword>